<feature type="region of interest" description="Disordered" evidence="1">
    <location>
        <begin position="832"/>
        <end position="1004"/>
    </location>
</feature>
<feature type="compositionally biased region" description="Low complexity" evidence="1">
    <location>
        <begin position="883"/>
        <end position="892"/>
    </location>
</feature>
<accession>A0A2C5Y793</accession>
<feature type="compositionally biased region" description="Basic and acidic residues" evidence="1">
    <location>
        <begin position="279"/>
        <end position="294"/>
    </location>
</feature>
<feature type="region of interest" description="Disordered" evidence="1">
    <location>
        <begin position="199"/>
        <end position="325"/>
    </location>
</feature>
<feature type="compositionally biased region" description="Polar residues" evidence="1">
    <location>
        <begin position="910"/>
        <end position="920"/>
    </location>
</feature>
<gene>
    <name evidence="2" type="ORF">CDD81_6729</name>
</gene>
<feature type="compositionally biased region" description="Basic and acidic residues" evidence="1">
    <location>
        <begin position="357"/>
        <end position="370"/>
    </location>
</feature>
<evidence type="ECO:0000313" key="2">
    <source>
        <dbReference type="EMBL" id="PHH62741.1"/>
    </source>
</evidence>
<feature type="compositionally biased region" description="Polar residues" evidence="1">
    <location>
        <begin position="569"/>
        <end position="587"/>
    </location>
</feature>
<evidence type="ECO:0000313" key="3">
    <source>
        <dbReference type="Proteomes" id="UP000226192"/>
    </source>
</evidence>
<feature type="compositionally biased region" description="Low complexity" evidence="1">
    <location>
        <begin position="26"/>
        <end position="56"/>
    </location>
</feature>
<feature type="compositionally biased region" description="Acidic residues" evidence="1">
    <location>
        <begin position="415"/>
        <end position="431"/>
    </location>
</feature>
<feature type="region of interest" description="Disordered" evidence="1">
    <location>
        <begin position="478"/>
        <end position="502"/>
    </location>
</feature>
<feature type="compositionally biased region" description="Basic and acidic residues" evidence="1">
    <location>
        <begin position="935"/>
        <end position="946"/>
    </location>
</feature>
<sequence>MLSHLRFHRRGASNPASPTADHQPRSLLPLESPSESLSLSLPSDLVPPSSSSSALPPTLPPIARVTSLDSESLDAHVTPRNDIDGGFIGGVALWASLQHQSSSSGQPLVEDAAWQQRLQAVPSSKPRPVFSLNMASDAAPRPADTPPPFSSPPNTESQRGRKSLPFLKNPMSTLLMRRKHGQNASQPLPLSLAVQEQEAAYDPRIRGTRVHDFSAPRRKQTSQPRLSTDAAGPDRPCETGDLAHSEHSAQAQISVHSSVPSQSISSCLPMSSEAAQTANDDHFDAPPVPPKDKSPTLSRVPSSSAGPTDGSQLDARPSTRTVRSQDMILSEVSALPKHMKSTSSRFSFDMIGAAKQEKLLEERHRQRQLEKQTAPDPAPRDSRFDDFDDDAFDYDAMMDDDGLEEQIPGINADLDQQDDHDDDLDDPDNDQENFAGFVFSRSQPASSISSPQSTGILATPRDAQGNVIGFALTKDTPSMATFDQDPGALPAVNDKTPEPPVQDDLYLIASDEFAEDLAAEPGADPAPFDESIFDIDDTDEFGRPVPGAFAQAQSLRRTANFESTKRQSDLTSRLSAHSCISRSTADTSPGEDNKVNKVQDTLMDKEAPVDKTTAIASSGNVSGGVQTSGESYQAALAAAAHQAVASGKFERASWLREESGDSQDLTLSPDANDDVYARSTDEVSEFVGSDELDIDEDAIIAEANASALANDSDGWYGQEFGFYSSPLVQHHSGGQPTYEYMNGGYFGPKGLEGLDRSASGRMVSREPNLTPITERSEYSNRNSFMSLGLPSLSSPAPMVHSPGLAQLAMMPDRSDDEMTLSALLRLRSRAWGGSQASLSSSRDGSPRSERGEAASGSLWTMGNGRKPSTALSTVPSVPNMGHSSEASSASESPTIACSTSMRGPQPPLSLETSSPYSQSSHVKDLQSWPLVEPDVAIKEQMSEGRSARQSTTVGEIAAENREAGPGNNMNTSEPSGDHRRHKSSSDSISYLREGQEDGETRWVVERRRTAESGEIEILGRQVVEGGRI</sequence>
<feature type="compositionally biased region" description="Basic and acidic residues" evidence="1">
    <location>
        <begin position="201"/>
        <end position="215"/>
    </location>
</feature>
<feature type="region of interest" description="Disordered" evidence="1">
    <location>
        <begin position="136"/>
        <end position="166"/>
    </location>
</feature>
<feature type="compositionally biased region" description="Polar residues" evidence="1">
    <location>
        <begin position="295"/>
        <end position="311"/>
    </location>
</feature>
<feature type="compositionally biased region" description="Basic residues" evidence="1">
    <location>
        <begin position="1"/>
        <end position="11"/>
    </location>
</feature>
<organism evidence="2 3">
    <name type="scientific">Ophiocordyceps australis</name>
    <dbReference type="NCBI Taxonomy" id="1399860"/>
    <lineage>
        <taxon>Eukaryota</taxon>
        <taxon>Fungi</taxon>
        <taxon>Dikarya</taxon>
        <taxon>Ascomycota</taxon>
        <taxon>Pezizomycotina</taxon>
        <taxon>Sordariomycetes</taxon>
        <taxon>Hypocreomycetidae</taxon>
        <taxon>Hypocreales</taxon>
        <taxon>Ophiocordycipitaceae</taxon>
        <taxon>Ophiocordyceps</taxon>
    </lineage>
</organism>
<name>A0A2C5Y793_9HYPO</name>
<evidence type="ECO:0000256" key="1">
    <source>
        <dbReference type="SAM" id="MobiDB-lite"/>
    </source>
</evidence>
<comment type="caution">
    <text evidence="2">The sequence shown here is derived from an EMBL/GenBank/DDBJ whole genome shotgun (WGS) entry which is preliminary data.</text>
</comment>
<feature type="compositionally biased region" description="Basic and acidic residues" evidence="1">
    <location>
        <begin position="993"/>
        <end position="1004"/>
    </location>
</feature>
<reference evidence="2 3" key="1">
    <citation type="submission" date="2017-06" db="EMBL/GenBank/DDBJ databases">
        <title>Ant-infecting Ophiocordyceps genomes reveal a high diversity of potential behavioral manipulation genes and a possible major role for enterotoxins.</title>
        <authorList>
            <person name="De Bekker C."/>
            <person name="Evans H.C."/>
            <person name="Brachmann A."/>
            <person name="Hughes D.P."/>
        </authorList>
    </citation>
    <scope>NUCLEOTIDE SEQUENCE [LARGE SCALE GENOMIC DNA]</scope>
    <source>
        <strain evidence="2 3">Map64</strain>
    </source>
</reference>
<feature type="compositionally biased region" description="Basic and acidic residues" evidence="1">
    <location>
        <begin position="235"/>
        <end position="247"/>
    </location>
</feature>
<keyword evidence="3" id="KW-1185">Reference proteome</keyword>
<dbReference type="OrthoDB" id="5408302at2759"/>
<dbReference type="Proteomes" id="UP000226192">
    <property type="component" value="Unassembled WGS sequence"/>
</dbReference>
<proteinExistence type="predicted"/>
<dbReference type="AlphaFoldDB" id="A0A2C5Y793"/>
<feature type="compositionally biased region" description="Polar residues" evidence="1">
    <location>
        <begin position="893"/>
        <end position="902"/>
    </location>
</feature>
<feature type="region of interest" description="Disordered" evidence="1">
    <location>
        <begin position="559"/>
        <end position="595"/>
    </location>
</feature>
<feature type="region of interest" description="Disordered" evidence="1">
    <location>
        <begin position="357"/>
        <end position="460"/>
    </location>
</feature>
<evidence type="ECO:0008006" key="4">
    <source>
        <dbReference type="Google" id="ProtNLM"/>
    </source>
</evidence>
<protein>
    <recommendedName>
        <fullName evidence="4">AGC-kinase C-terminal domain-containing protein</fullName>
    </recommendedName>
</protein>
<feature type="region of interest" description="Disordered" evidence="1">
    <location>
        <begin position="1"/>
        <end position="59"/>
    </location>
</feature>
<feature type="compositionally biased region" description="Low complexity" evidence="1">
    <location>
        <begin position="252"/>
        <end position="266"/>
    </location>
</feature>
<dbReference type="EMBL" id="NJET01000064">
    <property type="protein sequence ID" value="PHH62741.1"/>
    <property type="molecule type" value="Genomic_DNA"/>
</dbReference>
<feature type="compositionally biased region" description="Acidic residues" evidence="1">
    <location>
        <begin position="386"/>
        <end position="404"/>
    </location>
</feature>
<feature type="compositionally biased region" description="Low complexity" evidence="1">
    <location>
        <begin position="440"/>
        <end position="453"/>
    </location>
</feature>
<dbReference type="STRING" id="1399860.A0A2C5Y793"/>